<evidence type="ECO:0000313" key="1">
    <source>
        <dbReference type="EMBL" id="SFE89167.1"/>
    </source>
</evidence>
<dbReference type="EMBL" id="FOMX01000022">
    <property type="protein sequence ID" value="SFE89167.1"/>
    <property type="molecule type" value="Genomic_DNA"/>
</dbReference>
<accession>A0A1I2E902</accession>
<dbReference type="Proteomes" id="UP000199400">
    <property type="component" value="Unassembled WGS sequence"/>
</dbReference>
<organism evidence="1 2">
    <name type="scientific">Nannocystis exedens</name>
    <dbReference type="NCBI Taxonomy" id="54"/>
    <lineage>
        <taxon>Bacteria</taxon>
        <taxon>Pseudomonadati</taxon>
        <taxon>Myxococcota</taxon>
        <taxon>Polyangia</taxon>
        <taxon>Nannocystales</taxon>
        <taxon>Nannocystaceae</taxon>
        <taxon>Nannocystis</taxon>
    </lineage>
</organism>
<dbReference type="AlphaFoldDB" id="A0A1I2E902"/>
<evidence type="ECO:0000313" key="2">
    <source>
        <dbReference type="Proteomes" id="UP000199400"/>
    </source>
</evidence>
<sequence>MRQLGVAWRPAFARWPLSSVAWARLSPAQAFDLVVHFSTVTPIIPL</sequence>
<name>A0A1I2E902_9BACT</name>
<reference evidence="2" key="1">
    <citation type="submission" date="2016-10" db="EMBL/GenBank/DDBJ databases">
        <authorList>
            <person name="Varghese N."/>
            <person name="Submissions S."/>
        </authorList>
    </citation>
    <scope>NUCLEOTIDE SEQUENCE [LARGE SCALE GENOMIC DNA]</scope>
    <source>
        <strain evidence="2">ATCC 25963</strain>
    </source>
</reference>
<gene>
    <name evidence="1" type="ORF">SAMN02745121_05929</name>
</gene>
<dbReference type="RefSeq" id="WP_170136387.1">
    <property type="nucleotide sequence ID" value="NZ_FOMX01000022.1"/>
</dbReference>
<dbReference type="STRING" id="54.SAMN02745121_05929"/>
<keyword evidence="2" id="KW-1185">Reference proteome</keyword>
<protein>
    <submittedName>
        <fullName evidence="1">Uncharacterized protein</fullName>
    </submittedName>
</protein>
<proteinExistence type="predicted"/>